<feature type="non-terminal residue" evidence="2">
    <location>
        <position position="272"/>
    </location>
</feature>
<evidence type="ECO:0000313" key="2">
    <source>
        <dbReference type="EMBL" id="CEK97960.1"/>
    </source>
</evidence>
<organism evidence="2">
    <name type="scientific">Arion vulgaris</name>
    <dbReference type="NCBI Taxonomy" id="1028688"/>
    <lineage>
        <taxon>Eukaryota</taxon>
        <taxon>Metazoa</taxon>
        <taxon>Spiralia</taxon>
        <taxon>Lophotrochozoa</taxon>
        <taxon>Mollusca</taxon>
        <taxon>Gastropoda</taxon>
        <taxon>Heterobranchia</taxon>
        <taxon>Euthyneura</taxon>
        <taxon>Panpulmonata</taxon>
        <taxon>Eupulmonata</taxon>
        <taxon>Stylommatophora</taxon>
        <taxon>Helicina</taxon>
        <taxon>Arionoidea</taxon>
        <taxon>Arionidae</taxon>
        <taxon>Arion</taxon>
    </lineage>
</organism>
<feature type="compositionally biased region" description="Polar residues" evidence="1">
    <location>
        <begin position="259"/>
        <end position="272"/>
    </location>
</feature>
<evidence type="ECO:0000256" key="1">
    <source>
        <dbReference type="SAM" id="MobiDB-lite"/>
    </source>
</evidence>
<feature type="compositionally biased region" description="Polar residues" evidence="1">
    <location>
        <begin position="108"/>
        <end position="120"/>
    </location>
</feature>
<reference evidence="2" key="1">
    <citation type="submission" date="2014-12" db="EMBL/GenBank/DDBJ databases">
        <title>Insight into the proteome of Arion vulgaris.</title>
        <authorList>
            <person name="Aradska J."/>
            <person name="Bulat T."/>
            <person name="Smidak R."/>
            <person name="Sarate P."/>
            <person name="Gangsoo J."/>
            <person name="Sialana F."/>
            <person name="Bilban M."/>
            <person name="Lubec G."/>
        </authorList>
    </citation>
    <scope>NUCLEOTIDE SEQUENCE</scope>
    <source>
        <tissue evidence="2">Skin</tissue>
    </source>
</reference>
<dbReference type="EMBL" id="HACG01051089">
    <property type="protein sequence ID" value="CEK97960.1"/>
    <property type="molecule type" value="Transcribed_RNA"/>
</dbReference>
<feature type="non-terminal residue" evidence="2">
    <location>
        <position position="1"/>
    </location>
</feature>
<dbReference type="AlphaFoldDB" id="A0A0B7C0M6"/>
<protein>
    <submittedName>
        <fullName evidence="2">Uncharacterized protein</fullName>
    </submittedName>
</protein>
<feature type="compositionally biased region" description="Basic and acidic residues" evidence="1">
    <location>
        <begin position="194"/>
        <end position="212"/>
    </location>
</feature>
<feature type="compositionally biased region" description="Polar residues" evidence="1">
    <location>
        <begin position="8"/>
        <end position="35"/>
    </location>
</feature>
<accession>A0A0B7C0M6</accession>
<feature type="compositionally biased region" description="Polar residues" evidence="1">
    <location>
        <begin position="215"/>
        <end position="236"/>
    </location>
</feature>
<feature type="region of interest" description="Disordered" evidence="1">
    <location>
        <begin position="1"/>
        <end position="35"/>
    </location>
</feature>
<feature type="region of interest" description="Disordered" evidence="1">
    <location>
        <begin position="155"/>
        <end position="272"/>
    </location>
</feature>
<feature type="region of interest" description="Disordered" evidence="1">
    <location>
        <begin position="106"/>
        <end position="128"/>
    </location>
</feature>
<sequence length="272" mass="30355">VGEKYLQSIPNTSTGSQPNVMSELSRKTNNVSNLPSSSRCIDDTINSTSSEVTFSSIFELIENTSFADPSEVILAEYRKKLKEKQEAKQSKRNIILSEKEQGIGKNPAITTSQLQDNSKISRQKTRIPQRNTATLSIVQTTVMQDNTDLSKCETCRPQIQADRHPTADTGSSETSESLKPQIQTKRYPTIDTGSSDKHESQQFQIQRDRRPIVDTQLQATSDKPETRTSNVKSDNSSIDRHQLPTARGVSRDNPLVDRQQMQTRGVSSDNPS</sequence>
<gene>
    <name evidence="2" type="primary">ORF217381</name>
</gene>
<feature type="compositionally biased region" description="Polar residues" evidence="1">
    <location>
        <begin position="168"/>
        <end position="186"/>
    </location>
</feature>
<name>A0A0B7C0M6_9EUPU</name>
<proteinExistence type="predicted"/>